<comment type="pathway">
    <text evidence="2">Protein modification; protein lipoylation via exogenous pathway; protein N(6)-(lipoyl)lysine from lipoate: step 1/2.</text>
</comment>
<name>A0ABN5H3M7_9FIRM</name>
<dbReference type="EMBL" id="CP019454">
    <property type="protein sequence ID" value="AUW95210.1"/>
    <property type="molecule type" value="Genomic_DNA"/>
</dbReference>
<dbReference type="PANTHER" id="PTHR12561:SF3">
    <property type="entry name" value="LIPOYLTRANSFERASE 1, MITOCHONDRIAL"/>
    <property type="match status" value="1"/>
</dbReference>
<accession>A0ABN5H3M7</accession>
<dbReference type="InterPro" id="IPR004143">
    <property type="entry name" value="BPL_LPL_catalytic"/>
</dbReference>
<keyword evidence="6" id="KW-0067">ATP-binding</keyword>
<dbReference type="Pfam" id="PF10437">
    <property type="entry name" value="Lip_prot_lig_C"/>
    <property type="match status" value="1"/>
</dbReference>
<comment type="catalytic activity">
    <reaction evidence="7">
        <text>L-lysyl-[lipoyl-carrier protein] + (R)-lipoate + ATP = N(6)-[(R)-lipoyl]-L-lysyl-[lipoyl-carrier protein] + AMP + diphosphate + H(+)</text>
        <dbReference type="Rhea" id="RHEA:49288"/>
        <dbReference type="Rhea" id="RHEA-COMP:10500"/>
        <dbReference type="Rhea" id="RHEA-COMP:10502"/>
        <dbReference type="ChEBI" id="CHEBI:15378"/>
        <dbReference type="ChEBI" id="CHEBI:29969"/>
        <dbReference type="ChEBI" id="CHEBI:30616"/>
        <dbReference type="ChEBI" id="CHEBI:33019"/>
        <dbReference type="ChEBI" id="CHEBI:83088"/>
        <dbReference type="ChEBI" id="CHEBI:83099"/>
        <dbReference type="ChEBI" id="CHEBI:456215"/>
        <dbReference type="EC" id="6.3.1.20"/>
    </reaction>
</comment>
<dbReference type="Proteomes" id="UP000325292">
    <property type="component" value="Chromosome"/>
</dbReference>
<evidence type="ECO:0000313" key="10">
    <source>
        <dbReference type="Proteomes" id="UP000325292"/>
    </source>
</evidence>
<evidence type="ECO:0000256" key="2">
    <source>
        <dbReference type="ARBA" id="ARBA00005124"/>
    </source>
</evidence>
<gene>
    <name evidence="9" type="ORF">BXT84_15610</name>
</gene>
<dbReference type="Pfam" id="PF21948">
    <property type="entry name" value="LplA-B_cat"/>
    <property type="match status" value="1"/>
</dbReference>
<keyword evidence="5" id="KW-0547">Nucleotide-binding</keyword>
<evidence type="ECO:0000256" key="6">
    <source>
        <dbReference type="ARBA" id="ARBA00022840"/>
    </source>
</evidence>
<dbReference type="SUPFAM" id="SSF82649">
    <property type="entry name" value="SufE/NifU"/>
    <property type="match status" value="1"/>
</dbReference>
<evidence type="ECO:0000259" key="8">
    <source>
        <dbReference type="PROSITE" id="PS51733"/>
    </source>
</evidence>
<dbReference type="PANTHER" id="PTHR12561">
    <property type="entry name" value="LIPOATE-PROTEIN LIGASE"/>
    <property type="match status" value="1"/>
</dbReference>
<evidence type="ECO:0000256" key="7">
    <source>
        <dbReference type="ARBA" id="ARBA00048037"/>
    </source>
</evidence>
<comment type="pathway">
    <text evidence="1">Protein modification; protein lipoylation via exogenous pathway; protein N(6)-(lipoyl)lysine from lipoate: step 2/2.</text>
</comment>
<dbReference type="Gene3D" id="3.30.930.10">
    <property type="entry name" value="Bira Bifunctional Protein, Domain 2"/>
    <property type="match status" value="1"/>
</dbReference>
<evidence type="ECO:0000256" key="5">
    <source>
        <dbReference type="ARBA" id="ARBA00022741"/>
    </source>
</evidence>
<dbReference type="CDD" id="cd16443">
    <property type="entry name" value="LplA"/>
    <property type="match status" value="1"/>
</dbReference>
<evidence type="ECO:0000256" key="4">
    <source>
        <dbReference type="ARBA" id="ARBA00022598"/>
    </source>
</evidence>
<proteinExistence type="predicted"/>
<evidence type="ECO:0000256" key="1">
    <source>
        <dbReference type="ARBA" id="ARBA00005085"/>
    </source>
</evidence>
<dbReference type="NCBIfam" id="TIGR00545">
    <property type="entry name" value="lipoyltrans"/>
    <property type="match status" value="1"/>
</dbReference>
<sequence length="335" mass="37687">MIPIVNTSHDPHFNLALEEYAVRYLDPAHNYLILWQNSPAVIIGRYQNTAEEVHQLYLAEHQIAVVRRLSGGGAVYHDMGNLNFSLIVSTQGQSFNDFRSFTLPVIETLAHYGVKAELSSRNDITIEGQKFSGNAQYRTAHHLLHHGTILFDSDLDVVSQVLNVRQDKIASKGIKSVRSRVTNIKPYLPKDVTLEAFSATLATIIGSHNQGLEPAYAWSPQDQAAVMDLVARRYGTWDWNWGKSPAFNLTAHEKFAQGSIDVRLFVEDGIIHACRIYGDFLGQRDIHEFEAALIQQRYQLDTVAPILEALPIEEYFGAISRQEVLQVLFDTSPAQ</sequence>
<organism evidence="9 10">
    <name type="scientific">Sulfobacillus thermotolerans</name>
    <dbReference type="NCBI Taxonomy" id="338644"/>
    <lineage>
        <taxon>Bacteria</taxon>
        <taxon>Bacillati</taxon>
        <taxon>Bacillota</taxon>
        <taxon>Clostridia</taxon>
        <taxon>Eubacteriales</taxon>
        <taxon>Clostridiales Family XVII. Incertae Sedis</taxon>
        <taxon>Sulfobacillus</taxon>
    </lineage>
</organism>
<evidence type="ECO:0000256" key="3">
    <source>
        <dbReference type="ARBA" id="ARBA00012367"/>
    </source>
</evidence>
<dbReference type="InterPro" id="IPR019491">
    <property type="entry name" value="Lipoate_protein_ligase_C"/>
</dbReference>
<protein>
    <recommendedName>
        <fullName evidence="3">lipoate--protein ligase</fullName>
        <ecNumber evidence="3">6.3.1.20</ecNumber>
    </recommendedName>
</protein>
<dbReference type="InterPro" id="IPR004562">
    <property type="entry name" value="LipoylTrfase_LipoateP_Ligase"/>
</dbReference>
<dbReference type="InterPro" id="IPR045864">
    <property type="entry name" value="aa-tRNA-synth_II/BPL/LPL"/>
</dbReference>
<keyword evidence="4" id="KW-0436">Ligase</keyword>
<dbReference type="SUPFAM" id="SSF55681">
    <property type="entry name" value="Class II aaRS and biotin synthetases"/>
    <property type="match status" value="1"/>
</dbReference>
<feature type="domain" description="BPL/LPL catalytic" evidence="8">
    <location>
        <begin position="26"/>
        <end position="209"/>
    </location>
</feature>
<reference evidence="9 10" key="1">
    <citation type="journal article" date="2019" name="Sci. Rep.">
        <title>Sulfobacillus thermotolerans: new insights into resistance and metabolic capacities of acidophilic chemolithotrophs.</title>
        <authorList>
            <person name="Panyushkina A.E."/>
            <person name="Babenko V.V."/>
            <person name="Nikitina A.S."/>
            <person name="Selezneva O.V."/>
            <person name="Tsaplina I.A."/>
            <person name="Letarova M.A."/>
            <person name="Kostryukova E.S."/>
            <person name="Letarov A.V."/>
        </authorList>
    </citation>
    <scope>NUCLEOTIDE SEQUENCE [LARGE SCALE GENOMIC DNA]</scope>
    <source>
        <strain evidence="9 10">Kr1</strain>
    </source>
</reference>
<dbReference type="PROSITE" id="PS51733">
    <property type="entry name" value="BPL_LPL_CATALYTIC"/>
    <property type="match status" value="1"/>
</dbReference>
<dbReference type="Gene3D" id="3.30.390.50">
    <property type="entry name" value="CO dehydrogenase flavoprotein, C-terminal domain"/>
    <property type="match status" value="1"/>
</dbReference>
<evidence type="ECO:0000313" key="9">
    <source>
        <dbReference type="EMBL" id="AUW95210.1"/>
    </source>
</evidence>
<keyword evidence="10" id="KW-1185">Reference proteome</keyword>
<dbReference type="EC" id="6.3.1.20" evidence="3"/>